<evidence type="ECO:0000256" key="1">
    <source>
        <dbReference type="SAM" id="MobiDB-lite"/>
    </source>
</evidence>
<dbReference type="Proteomes" id="UP000229362">
    <property type="component" value="Unassembled WGS sequence"/>
</dbReference>
<reference evidence="3" key="1">
    <citation type="submission" date="2017-09" db="EMBL/GenBank/DDBJ databases">
        <title>Depth-based differentiation of microbial function through sediment-hosted aquifers and enrichment of novel symbionts in the deep terrestrial subsurface.</title>
        <authorList>
            <person name="Probst A.J."/>
            <person name="Ladd B."/>
            <person name="Jarett J.K."/>
            <person name="Geller-Mcgrath D.E."/>
            <person name="Sieber C.M.K."/>
            <person name="Emerson J.B."/>
            <person name="Anantharaman K."/>
            <person name="Thomas B.C."/>
            <person name="Malmstrom R."/>
            <person name="Stieglmeier M."/>
            <person name="Klingl A."/>
            <person name="Woyke T."/>
            <person name="Ryan C.M."/>
            <person name="Banfield J.F."/>
        </authorList>
    </citation>
    <scope>NUCLEOTIDE SEQUENCE [LARGE SCALE GENOMIC DNA]</scope>
</reference>
<comment type="caution">
    <text evidence="2">The sequence shown here is derived from an EMBL/GenBank/DDBJ whole genome shotgun (WGS) entry which is preliminary data.</text>
</comment>
<sequence>RIGISGGSNTQTGNIPSSPQATQTAPQQTIDGIRTPSVPTTPETNATGLPGWLEISISLLAADNSTKQASLEQCTISGNTYYLQSERCPDCFSILYEPRGGIVCYPHNDLIGDCPPSFSYTNRNRICTHIWEK</sequence>
<accession>A0A2M6W2D0</accession>
<feature type="compositionally biased region" description="Low complexity" evidence="1">
    <location>
        <begin position="16"/>
        <end position="29"/>
    </location>
</feature>
<protein>
    <submittedName>
        <fullName evidence="2">Uncharacterized protein</fullName>
    </submittedName>
</protein>
<evidence type="ECO:0000313" key="3">
    <source>
        <dbReference type="Proteomes" id="UP000229362"/>
    </source>
</evidence>
<feature type="non-terminal residue" evidence="2">
    <location>
        <position position="1"/>
    </location>
</feature>
<proteinExistence type="predicted"/>
<feature type="compositionally biased region" description="Polar residues" evidence="1">
    <location>
        <begin position="37"/>
        <end position="47"/>
    </location>
</feature>
<name>A0A2M6W2D0_9BACT</name>
<dbReference type="EMBL" id="PFBZ01000016">
    <property type="protein sequence ID" value="PIT86947.1"/>
    <property type="molecule type" value="Genomic_DNA"/>
</dbReference>
<dbReference type="AlphaFoldDB" id="A0A2M6W2D0"/>
<organism evidence="2 3">
    <name type="scientific">Candidatus Magasanikbacteria bacterium CG10_big_fil_rev_8_21_14_0_10_43_6</name>
    <dbReference type="NCBI Taxonomy" id="1974650"/>
    <lineage>
        <taxon>Bacteria</taxon>
        <taxon>Candidatus Magasanikiibacteriota</taxon>
    </lineage>
</organism>
<gene>
    <name evidence="2" type="ORF">COU33_00335</name>
</gene>
<evidence type="ECO:0000313" key="2">
    <source>
        <dbReference type="EMBL" id="PIT86947.1"/>
    </source>
</evidence>
<feature type="region of interest" description="Disordered" evidence="1">
    <location>
        <begin position="1"/>
        <end position="47"/>
    </location>
</feature>